<accession>A0A2K0UBE7</accession>
<dbReference type="Proteomes" id="UP000236290">
    <property type="component" value="Unassembled WGS sequence"/>
</dbReference>
<sequence>MFSVALRCHGKRCRPLAHSNLSKAIPRPNLIAPSPLAKIQKRYAAQAGVSNGTWRPVSVLDEYAQSIITSIFYLIFNSPFCSSFMSPFLSERMR</sequence>
<gene>
    <name evidence="1" type="ORF">THARTR1_04794</name>
</gene>
<dbReference type="EMBL" id="MTYI01000056">
    <property type="protein sequence ID" value="PNP55105.1"/>
    <property type="molecule type" value="Genomic_DNA"/>
</dbReference>
<proteinExistence type="predicted"/>
<protein>
    <submittedName>
        <fullName evidence="1">Uncharacterized protein</fullName>
    </submittedName>
</protein>
<dbReference type="OrthoDB" id="10626134at2759"/>
<comment type="caution">
    <text evidence="1">The sequence shown here is derived from an EMBL/GenBank/DDBJ whole genome shotgun (WGS) entry which is preliminary data.</text>
</comment>
<dbReference type="AlphaFoldDB" id="A0A2K0UBE7"/>
<name>A0A2K0UBE7_TRIHA</name>
<organism evidence="1 2">
    <name type="scientific">Trichoderma harzianum</name>
    <name type="common">Hypocrea lixii</name>
    <dbReference type="NCBI Taxonomy" id="5544"/>
    <lineage>
        <taxon>Eukaryota</taxon>
        <taxon>Fungi</taxon>
        <taxon>Dikarya</taxon>
        <taxon>Ascomycota</taxon>
        <taxon>Pezizomycotina</taxon>
        <taxon>Sordariomycetes</taxon>
        <taxon>Hypocreomycetidae</taxon>
        <taxon>Hypocreales</taxon>
        <taxon>Hypocreaceae</taxon>
        <taxon>Trichoderma</taxon>
    </lineage>
</organism>
<evidence type="ECO:0000313" key="1">
    <source>
        <dbReference type="EMBL" id="PNP55105.1"/>
    </source>
</evidence>
<reference evidence="1 2" key="1">
    <citation type="submission" date="2017-02" db="EMBL/GenBank/DDBJ databases">
        <title>Genomes of Trichoderma spp. with biocontrol activity.</title>
        <authorList>
            <person name="Gardiner D."/>
            <person name="Kazan K."/>
            <person name="Vos C."/>
            <person name="Harvey P."/>
        </authorList>
    </citation>
    <scope>NUCLEOTIDE SEQUENCE [LARGE SCALE GENOMIC DNA]</scope>
    <source>
        <strain evidence="1 2">Tr1</strain>
    </source>
</reference>
<evidence type="ECO:0000313" key="2">
    <source>
        <dbReference type="Proteomes" id="UP000236290"/>
    </source>
</evidence>